<dbReference type="GO" id="GO:0006310">
    <property type="term" value="P:DNA recombination"/>
    <property type="evidence" value="ECO:0007669"/>
    <property type="project" value="UniProtKB-KW"/>
</dbReference>
<sequence length="354" mass="40683">MKKTSKSSGTLTTQNRKIAKLIYDWHTTFLPSVKTTSAHTLRSYKLSLSIFLRYLQSERGITAFTLTPECFSVEVLSQWLIWLKKERHVSATTCNIRMAAIKNLTKYISGQMPEYAYIYMAVSEFIKPMRKVKRIVHAMTRNAVKAIFAVPDTTTKIGLRDLALMMLSYGVAARLNEVLSLTVKDIVLDNVKDPYVILCGKGGGFRSIYLHDDLVEWLRLYLRVFHGDRPDKDSLLFYSPCKGCMGKLTQPAIAKRLRLYAAKAHEICPDVPLDLHSHLWRHSMATHWREDNINIVEIKELLGHRNLSTTMIYEDVTEEQKKKAIDTLEDTITKSQDKKWKKPENMELLTLVGL</sequence>
<dbReference type="RefSeq" id="WP_044165838.1">
    <property type="nucleotide sequence ID" value="NZ_JACIER010000044.1"/>
</dbReference>
<name>A0A840DCQ3_9BACE</name>
<reference evidence="8" key="1">
    <citation type="submission" date="2020-08" db="EMBL/GenBank/DDBJ databases">
        <title>Genomic Encyclopedia of Type Strains, Phase IV (KMG-IV): sequencing the most valuable type-strain genomes for metagenomic binning, comparative biology and taxonomic classification.</title>
        <authorList>
            <person name="Goeker M."/>
        </authorList>
    </citation>
    <scope>NUCLEOTIDE SEQUENCE [LARGE SCALE GENOMIC DNA]</scope>
    <source>
        <strain evidence="8">DSM 105720</strain>
    </source>
</reference>
<organism evidence="8 9">
    <name type="scientific">Bacteroides reticulotermitis</name>
    <dbReference type="NCBI Taxonomy" id="1133319"/>
    <lineage>
        <taxon>Bacteria</taxon>
        <taxon>Pseudomonadati</taxon>
        <taxon>Bacteroidota</taxon>
        <taxon>Bacteroidia</taxon>
        <taxon>Bacteroidales</taxon>
        <taxon>Bacteroidaceae</taxon>
        <taxon>Bacteroides</taxon>
    </lineage>
</organism>
<dbReference type="PROSITE" id="PS51900">
    <property type="entry name" value="CB"/>
    <property type="match status" value="1"/>
</dbReference>
<evidence type="ECO:0000259" key="7">
    <source>
        <dbReference type="PROSITE" id="PS51900"/>
    </source>
</evidence>
<keyword evidence="2" id="KW-0229">DNA integration</keyword>
<evidence type="ECO:0000313" key="9">
    <source>
        <dbReference type="Proteomes" id="UP000560658"/>
    </source>
</evidence>
<evidence type="ECO:0000256" key="3">
    <source>
        <dbReference type="ARBA" id="ARBA00023125"/>
    </source>
</evidence>
<dbReference type="Pfam" id="PF02899">
    <property type="entry name" value="Phage_int_SAM_1"/>
    <property type="match status" value="1"/>
</dbReference>
<keyword evidence="3 5" id="KW-0238">DNA-binding</keyword>
<dbReference type="SUPFAM" id="SSF56349">
    <property type="entry name" value="DNA breaking-rejoining enzymes"/>
    <property type="match status" value="1"/>
</dbReference>
<dbReference type="InterPro" id="IPR044068">
    <property type="entry name" value="CB"/>
</dbReference>
<dbReference type="PANTHER" id="PTHR30349">
    <property type="entry name" value="PHAGE INTEGRASE-RELATED"/>
    <property type="match status" value="1"/>
</dbReference>
<keyword evidence="9" id="KW-1185">Reference proteome</keyword>
<dbReference type="InterPro" id="IPR004107">
    <property type="entry name" value="Integrase_SAM-like_N"/>
</dbReference>
<feature type="domain" description="Tyr recombinase" evidence="6">
    <location>
        <begin position="134"/>
        <end position="326"/>
    </location>
</feature>
<dbReference type="EMBL" id="JACIER010000044">
    <property type="protein sequence ID" value="MBB4046473.1"/>
    <property type="molecule type" value="Genomic_DNA"/>
</dbReference>
<evidence type="ECO:0000256" key="5">
    <source>
        <dbReference type="PROSITE-ProRule" id="PRU01248"/>
    </source>
</evidence>
<dbReference type="PANTHER" id="PTHR30349:SF41">
    <property type="entry name" value="INTEGRASE_RECOMBINASE PROTEIN MJ0367-RELATED"/>
    <property type="match status" value="1"/>
</dbReference>
<dbReference type="InterPro" id="IPR010998">
    <property type="entry name" value="Integrase_recombinase_N"/>
</dbReference>
<gene>
    <name evidence="8" type="ORF">GGR06_004314</name>
</gene>
<dbReference type="InterPro" id="IPR011010">
    <property type="entry name" value="DNA_brk_join_enz"/>
</dbReference>
<dbReference type="GO" id="GO:0003677">
    <property type="term" value="F:DNA binding"/>
    <property type="evidence" value="ECO:0007669"/>
    <property type="project" value="UniProtKB-UniRule"/>
</dbReference>
<dbReference type="InterPro" id="IPR013762">
    <property type="entry name" value="Integrase-like_cat_sf"/>
</dbReference>
<accession>A0A840DCQ3</accession>
<protein>
    <submittedName>
        <fullName evidence="8">Site-specific recombinase XerD</fullName>
    </submittedName>
</protein>
<evidence type="ECO:0000313" key="8">
    <source>
        <dbReference type="EMBL" id="MBB4046473.1"/>
    </source>
</evidence>
<dbReference type="AlphaFoldDB" id="A0A840DCQ3"/>
<dbReference type="InterPro" id="IPR050090">
    <property type="entry name" value="Tyrosine_recombinase_XerCD"/>
</dbReference>
<dbReference type="PROSITE" id="PS51898">
    <property type="entry name" value="TYR_RECOMBINASE"/>
    <property type="match status" value="1"/>
</dbReference>
<dbReference type="GO" id="GO:0015074">
    <property type="term" value="P:DNA integration"/>
    <property type="evidence" value="ECO:0007669"/>
    <property type="project" value="UniProtKB-KW"/>
</dbReference>
<dbReference type="Proteomes" id="UP000560658">
    <property type="component" value="Unassembled WGS sequence"/>
</dbReference>
<feature type="domain" description="Core-binding (CB)" evidence="7">
    <location>
        <begin position="16"/>
        <end position="109"/>
    </location>
</feature>
<evidence type="ECO:0000256" key="1">
    <source>
        <dbReference type="ARBA" id="ARBA00008857"/>
    </source>
</evidence>
<comment type="similarity">
    <text evidence="1">Belongs to the 'phage' integrase family.</text>
</comment>
<evidence type="ECO:0000256" key="2">
    <source>
        <dbReference type="ARBA" id="ARBA00022908"/>
    </source>
</evidence>
<comment type="caution">
    <text evidence="8">The sequence shown here is derived from an EMBL/GenBank/DDBJ whole genome shotgun (WGS) entry which is preliminary data.</text>
</comment>
<evidence type="ECO:0000256" key="4">
    <source>
        <dbReference type="ARBA" id="ARBA00023172"/>
    </source>
</evidence>
<keyword evidence="4" id="KW-0233">DNA recombination</keyword>
<dbReference type="Pfam" id="PF00589">
    <property type="entry name" value="Phage_integrase"/>
    <property type="match status" value="1"/>
</dbReference>
<proteinExistence type="inferred from homology"/>
<dbReference type="Gene3D" id="1.10.150.130">
    <property type="match status" value="1"/>
</dbReference>
<dbReference type="Gene3D" id="1.10.443.10">
    <property type="entry name" value="Intergrase catalytic core"/>
    <property type="match status" value="1"/>
</dbReference>
<dbReference type="InterPro" id="IPR002104">
    <property type="entry name" value="Integrase_catalytic"/>
</dbReference>
<evidence type="ECO:0000259" key="6">
    <source>
        <dbReference type="PROSITE" id="PS51898"/>
    </source>
</evidence>